<feature type="region of interest" description="Disordered" evidence="2">
    <location>
        <begin position="98"/>
        <end position="205"/>
    </location>
</feature>
<keyword evidence="1" id="KW-0862">Zinc</keyword>
<dbReference type="RefSeq" id="XP_033401765.1">
    <property type="nucleotide sequence ID" value="XM_033542864.1"/>
</dbReference>
<protein>
    <recommendedName>
        <fullName evidence="3">SWIM-type domain-containing protein</fullName>
    </recommendedName>
</protein>
<dbReference type="GO" id="GO:0008270">
    <property type="term" value="F:zinc ion binding"/>
    <property type="evidence" value="ECO:0007669"/>
    <property type="project" value="UniProtKB-KW"/>
</dbReference>
<feature type="compositionally biased region" description="Low complexity" evidence="2">
    <location>
        <begin position="98"/>
        <end position="108"/>
    </location>
</feature>
<name>A0A6A6BRG9_9PEZI</name>
<gene>
    <name evidence="4" type="ORF">K452DRAFT_305041</name>
</gene>
<dbReference type="InterPro" id="IPR007527">
    <property type="entry name" value="Znf_SWIM"/>
</dbReference>
<dbReference type="EMBL" id="ML995476">
    <property type="protein sequence ID" value="KAF2146053.1"/>
    <property type="molecule type" value="Genomic_DNA"/>
</dbReference>
<evidence type="ECO:0000256" key="2">
    <source>
        <dbReference type="SAM" id="MobiDB-lite"/>
    </source>
</evidence>
<keyword evidence="1" id="KW-0863">Zinc-finger</keyword>
<feature type="domain" description="SWIM-type" evidence="3">
    <location>
        <begin position="208"/>
        <end position="281"/>
    </location>
</feature>
<dbReference type="GeneID" id="54300361"/>
<keyword evidence="1" id="KW-0479">Metal-binding</keyword>
<keyword evidence="5" id="KW-1185">Reference proteome</keyword>
<evidence type="ECO:0000259" key="3">
    <source>
        <dbReference type="PROSITE" id="PS50966"/>
    </source>
</evidence>
<evidence type="ECO:0000256" key="1">
    <source>
        <dbReference type="PROSITE-ProRule" id="PRU00325"/>
    </source>
</evidence>
<dbReference type="PROSITE" id="PS50966">
    <property type="entry name" value="ZF_SWIM"/>
    <property type="match status" value="1"/>
</dbReference>
<proteinExistence type="predicted"/>
<reference evidence="4" key="1">
    <citation type="journal article" date="2020" name="Stud. Mycol.">
        <title>101 Dothideomycetes genomes: a test case for predicting lifestyles and emergence of pathogens.</title>
        <authorList>
            <person name="Haridas S."/>
            <person name="Albert R."/>
            <person name="Binder M."/>
            <person name="Bloem J."/>
            <person name="Labutti K."/>
            <person name="Salamov A."/>
            <person name="Andreopoulos B."/>
            <person name="Baker S."/>
            <person name="Barry K."/>
            <person name="Bills G."/>
            <person name="Bluhm B."/>
            <person name="Cannon C."/>
            <person name="Castanera R."/>
            <person name="Culley D."/>
            <person name="Daum C."/>
            <person name="Ezra D."/>
            <person name="Gonzalez J."/>
            <person name="Henrissat B."/>
            <person name="Kuo A."/>
            <person name="Liang C."/>
            <person name="Lipzen A."/>
            <person name="Lutzoni F."/>
            <person name="Magnuson J."/>
            <person name="Mondo S."/>
            <person name="Nolan M."/>
            <person name="Ohm R."/>
            <person name="Pangilinan J."/>
            <person name="Park H.-J."/>
            <person name="Ramirez L."/>
            <person name="Alfaro M."/>
            <person name="Sun H."/>
            <person name="Tritt A."/>
            <person name="Yoshinaga Y."/>
            <person name="Zwiers L.-H."/>
            <person name="Turgeon B."/>
            <person name="Goodwin S."/>
            <person name="Spatafora J."/>
            <person name="Crous P."/>
            <person name="Grigoriev I."/>
        </authorList>
    </citation>
    <scope>NUCLEOTIDE SEQUENCE</scope>
    <source>
        <strain evidence="4">CBS 121167</strain>
    </source>
</reference>
<accession>A0A6A6BRG9</accession>
<dbReference type="Proteomes" id="UP000799438">
    <property type="component" value="Unassembled WGS sequence"/>
</dbReference>
<evidence type="ECO:0000313" key="4">
    <source>
        <dbReference type="EMBL" id="KAF2146053.1"/>
    </source>
</evidence>
<organism evidence="4 5">
    <name type="scientific">Aplosporella prunicola CBS 121167</name>
    <dbReference type="NCBI Taxonomy" id="1176127"/>
    <lineage>
        <taxon>Eukaryota</taxon>
        <taxon>Fungi</taxon>
        <taxon>Dikarya</taxon>
        <taxon>Ascomycota</taxon>
        <taxon>Pezizomycotina</taxon>
        <taxon>Dothideomycetes</taxon>
        <taxon>Dothideomycetes incertae sedis</taxon>
        <taxon>Botryosphaeriales</taxon>
        <taxon>Aplosporellaceae</taxon>
        <taxon>Aplosporella</taxon>
    </lineage>
</organism>
<dbReference type="AlphaFoldDB" id="A0A6A6BRG9"/>
<feature type="compositionally biased region" description="Low complexity" evidence="2">
    <location>
        <begin position="122"/>
        <end position="136"/>
    </location>
</feature>
<dbReference type="OrthoDB" id="5413281at2759"/>
<evidence type="ECO:0000313" key="5">
    <source>
        <dbReference type="Proteomes" id="UP000799438"/>
    </source>
</evidence>
<sequence length="314" mass="32190">MPDPELRRSSSSSLPSPRALLTRILAGLSAPISSPDADDHDVPPPPGLTPAATLRALPEKQRNLLLTLHVLFPHELLPALDLLDRGCVMRLSVIGASSGGDAAAVGSSAEEKGTRETGGSGNADADADASADAGPAQHSASTSSIAAGRARRHGGSGSSSGRTSAPQPPPIYYVRSAQPRPQQHWRSRNRHHHDDDDNDADDAGPTHYEVRLAAWSCSCPAFAVSAFPALSADASRKLEDCDDGVVDGEDDSGVDSFGGLRSGKDLPPVCKHLLASVLAERAGWLFGAAVGVVGEGQGGVSAEAAAGWAAGWGG</sequence>